<accession>A0A9D1F1B7</accession>
<gene>
    <name evidence="1" type="ORF">IAC10_14265</name>
</gene>
<name>A0A9D1F1B7_9BACT</name>
<dbReference type="Proteomes" id="UP000823928">
    <property type="component" value="Unassembled WGS sequence"/>
</dbReference>
<evidence type="ECO:0000313" key="1">
    <source>
        <dbReference type="EMBL" id="HIS37765.1"/>
    </source>
</evidence>
<dbReference type="EMBL" id="DVIU01000289">
    <property type="protein sequence ID" value="HIS37765.1"/>
    <property type="molecule type" value="Genomic_DNA"/>
</dbReference>
<reference evidence="1" key="2">
    <citation type="journal article" date="2021" name="PeerJ">
        <title>Extensive microbial diversity within the chicken gut microbiome revealed by metagenomics and culture.</title>
        <authorList>
            <person name="Gilroy R."/>
            <person name="Ravi A."/>
            <person name="Getino M."/>
            <person name="Pursley I."/>
            <person name="Horton D.L."/>
            <person name="Alikhan N.F."/>
            <person name="Baker D."/>
            <person name="Gharbi K."/>
            <person name="Hall N."/>
            <person name="Watson M."/>
            <person name="Adriaenssens E.M."/>
            <person name="Foster-Nyarko E."/>
            <person name="Jarju S."/>
            <person name="Secka A."/>
            <person name="Antonio M."/>
            <person name="Oren A."/>
            <person name="Chaudhuri R.R."/>
            <person name="La Ragione R."/>
            <person name="Hildebrand F."/>
            <person name="Pallen M.J."/>
        </authorList>
    </citation>
    <scope>NUCLEOTIDE SEQUENCE</scope>
    <source>
        <strain evidence="1">6276</strain>
    </source>
</reference>
<organism evidence="1 2">
    <name type="scientific">Candidatus Scatousia excrementigallinarum</name>
    <dbReference type="NCBI Taxonomy" id="2840935"/>
    <lineage>
        <taxon>Bacteria</taxon>
        <taxon>Candidatus Scatousia</taxon>
    </lineage>
</organism>
<protein>
    <submittedName>
        <fullName evidence="1">Uncharacterized protein</fullName>
    </submittedName>
</protein>
<feature type="non-terminal residue" evidence="1">
    <location>
        <position position="340"/>
    </location>
</feature>
<sequence length="340" mass="39198">MPSSIDNIYFLPKQNIFNKLNNNQRLVKPLLNQSDCDTVQFRGKSMPSMYASTFEFLSAEIFGRDKRFQVDGSLLSAKNIAAAIKQVFNFNMVFGPFKKSMVDKIKWKSYIPQDIREYSINKINEARADRLNKWKNFLQEPGAAKGLFDEPVDEELAAKIENNNALKLIVWNAVNSEVKENNRHIPVPFNQKALKETVNYFNDLAPKDRQVACANISFLDYYTHRLRDNLLMDMNLSENNSVWVKIPSIKHDPFNKEANIKKLEILSCKNWCTRSSVDKAEAALEDGDFYIYLERNKAKLWEPLVGMTTAKGKIDQIQGVENNNIVPLKLVDEIEDFINK</sequence>
<evidence type="ECO:0000313" key="2">
    <source>
        <dbReference type="Proteomes" id="UP000823928"/>
    </source>
</evidence>
<proteinExistence type="predicted"/>
<reference evidence="1" key="1">
    <citation type="submission" date="2020-10" db="EMBL/GenBank/DDBJ databases">
        <authorList>
            <person name="Gilroy R."/>
        </authorList>
    </citation>
    <scope>NUCLEOTIDE SEQUENCE</scope>
    <source>
        <strain evidence="1">6276</strain>
    </source>
</reference>
<comment type="caution">
    <text evidence="1">The sequence shown here is derived from an EMBL/GenBank/DDBJ whole genome shotgun (WGS) entry which is preliminary data.</text>
</comment>
<dbReference type="AlphaFoldDB" id="A0A9D1F1B7"/>